<dbReference type="Proteomes" id="UP000000263">
    <property type="component" value="Chromosome"/>
</dbReference>
<dbReference type="PANTHER" id="PTHR39550">
    <property type="entry name" value="SLL0658 PROTEIN"/>
    <property type="match status" value="1"/>
</dbReference>
<name>A7NLN7_ROSCS</name>
<evidence type="ECO:0000313" key="1">
    <source>
        <dbReference type="EMBL" id="ABU58433.1"/>
    </source>
</evidence>
<dbReference type="eggNOG" id="COG2405">
    <property type="taxonomic scope" value="Bacteria"/>
</dbReference>
<sequence length="164" mass="17467">MPDRPRLVVTDTTPLIALALIGKLSLLSDLYGEVAAPPTVYAEAIAGAAGRIDAADIRNASCVRVQPLSDPRRADALANLDRGEAEAIALAQEINADLLIIDERLGRRSARHLGLTITGTVGILLKSKALGYIETVHPLLTMLQQRGIYLGDALVRRALEIAGE</sequence>
<organism evidence="1 2">
    <name type="scientific">Roseiflexus castenholzii (strain DSM 13941 / HLO8)</name>
    <dbReference type="NCBI Taxonomy" id="383372"/>
    <lineage>
        <taxon>Bacteria</taxon>
        <taxon>Bacillati</taxon>
        <taxon>Chloroflexota</taxon>
        <taxon>Chloroflexia</taxon>
        <taxon>Chloroflexales</taxon>
        <taxon>Roseiflexineae</taxon>
        <taxon>Roseiflexaceae</taxon>
        <taxon>Roseiflexus</taxon>
    </lineage>
</organism>
<dbReference type="InterPro" id="IPR021799">
    <property type="entry name" value="PIN-like_prokaryotic"/>
</dbReference>
<dbReference type="PANTHER" id="PTHR39550:SF1">
    <property type="entry name" value="SLL0658 PROTEIN"/>
    <property type="match status" value="1"/>
</dbReference>
<dbReference type="STRING" id="383372.Rcas_2350"/>
<protein>
    <recommendedName>
        <fullName evidence="3">DUF3368 domain-containing protein</fullName>
    </recommendedName>
</protein>
<gene>
    <name evidence="1" type="ordered locus">Rcas_2350</name>
</gene>
<dbReference type="HOGENOM" id="CLU_115769_0_1_0"/>
<dbReference type="OrthoDB" id="164742at2"/>
<dbReference type="AlphaFoldDB" id="A7NLN7"/>
<dbReference type="Pfam" id="PF11848">
    <property type="entry name" value="DUF3368"/>
    <property type="match status" value="1"/>
</dbReference>
<dbReference type="EMBL" id="CP000804">
    <property type="protein sequence ID" value="ABU58433.1"/>
    <property type="molecule type" value="Genomic_DNA"/>
</dbReference>
<dbReference type="RefSeq" id="WP_012120857.1">
    <property type="nucleotide sequence ID" value="NC_009767.1"/>
</dbReference>
<keyword evidence="2" id="KW-1185">Reference proteome</keyword>
<reference evidence="1 2" key="1">
    <citation type="submission" date="2007-08" db="EMBL/GenBank/DDBJ databases">
        <title>Complete sequence of Roseiflexus castenholzii DSM 13941.</title>
        <authorList>
            <consortium name="US DOE Joint Genome Institute"/>
            <person name="Copeland A."/>
            <person name="Lucas S."/>
            <person name="Lapidus A."/>
            <person name="Barry K."/>
            <person name="Glavina del Rio T."/>
            <person name="Dalin E."/>
            <person name="Tice H."/>
            <person name="Pitluck S."/>
            <person name="Thompson L.S."/>
            <person name="Brettin T."/>
            <person name="Bruce D."/>
            <person name="Detter J.C."/>
            <person name="Han C."/>
            <person name="Tapia R."/>
            <person name="Schmutz J."/>
            <person name="Larimer F."/>
            <person name="Land M."/>
            <person name="Hauser L."/>
            <person name="Kyrpides N."/>
            <person name="Mikhailova N."/>
            <person name="Bryant D.A."/>
            <person name="Hanada S."/>
            <person name="Tsukatani Y."/>
            <person name="Richardson P."/>
        </authorList>
    </citation>
    <scope>NUCLEOTIDE SEQUENCE [LARGE SCALE GENOMIC DNA]</scope>
    <source>
        <strain evidence="2">DSM 13941 / HLO8</strain>
    </source>
</reference>
<evidence type="ECO:0008006" key="3">
    <source>
        <dbReference type="Google" id="ProtNLM"/>
    </source>
</evidence>
<dbReference type="KEGG" id="rca:Rcas_2350"/>
<evidence type="ECO:0000313" key="2">
    <source>
        <dbReference type="Proteomes" id="UP000000263"/>
    </source>
</evidence>
<proteinExistence type="predicted"/>
<accession>A7NLN7</accession>